<organism evidence="3 4">
    <name type="scientific">Pseudoalteromonas byunsanensis</name>
    <dbReference type="NCBI Taxonomy" id="327939"/>
    <lineage>
        <taxon>Bacteria</taxon>
        <taxon>Pseudomonadati</taxon>
        <taxon>Pseudomonadota</taxon>
        <taxon>Gammaproteobacteria</taxon>
        <taxon>Alteromonadales</taxon>
        <taxon>Pseudoalteromonadaceae</taxon>
        <taxon>Pseudoalteromonas</taxon>
    </lineage>
</organism>
<accession>A0A1S1N253</accession>
<feature type="region of interest" description="Disordered" evidence="1">
    <location>
        <begin position="66"/>
        <end position="92"/>
    </location>
</feature>
<feature type="transmembrane region" description="Helical" evidence="2">
    <location>
        <begin position="12"/>
        <end position="31"/>
    </location>
</feature>
<name>A0A1S1N253_9GAMM</name>
<evidence type="ECO:0000256" key="1">
    <source>
        <dbReference type="SAM" id="MobiDB-lite"/>
    </source>
</evidence>
<sequence length="92" mass="10491">MFGLTDFYSDLITYFAIFITSVLVIRGMFALVKWGKKMPKGAFILLAFIPLITIFPIPPTVFKNVEKAKQEQRKRKEDNGDGPENDDHNPSL</sequence>
<evidence type="ECO:0000313" key="3">
    <source>
        <dbReference type="EMBL" id="OHU95161.1"/>
    </source>
</evidence>
<keyword evidence="2" id="KW-0472">Membrane</keyword>
<dbReference type="Proteomes" id="UP000180253">
    <property type="component" value="Unassembled WGS sequence"/>
</dbReference>
<dbReference type="OrthoDB" id="9909051at2"/>
<dbReference type="AlphaFoldDB" id="A0A1S1N253"/>
<reference evidence="3 4" key="1">
    <citation type="submission" date="2016-10" db="EMBL/GenBank/DDBJ databases">
        <title>Pseudoalteromonas amylolytica sp. nov., isolated from the surface seawater.</title>
        <authorList>
            <person name="Wu Y.-H."/>
            <person name="Cheng H."/>
            <person name="Jin X.-B."/>
            <person name="Wang C.-S."/>
            <person name="Xu X.-W."/>
        </authorList>
    </citation>
    <scope>NUCLEOTIDE SEQUENCE [LARGE SCALE GENOMIC DNA]</scope>
    <source>
        <strain evidence="3 4">JCM 12483</strain>
    </source>
</reference>
<feature type="transmembrane region" description="Helical" evidence="2">
    <location>
        <begin position="43"/>
        <end position="62"/>
    </location>
</feature>
<gene>
    <name evidence="3" type="ORF">BIW53_10565</name>
</gene>
<evidence type="ECO:0000256" key="2">
    <source>
        <dbReference type="SAM" id="Phobius"/>
    </source>
</evidence>
<evidence type="ECO:0000313" key="4">
    <source>
        <dbReference type="Proteomes" id="UP000180253"/>
    </source>
</evidence>
<keyword evidence="2" id="KW-0812">Transmembrane</keyword>
<proteinExistence type="predicted"/>
<protein>
    <submittedName>
        <fullName evidence="3">Uncharacterized protein</fullName>
    </submittedName>
</protein>
<keyword evidence="4" id="KW-1185">Reference proteome</keyword>
<keyword evidence="2" id="KW-1133">Transmembrane helix</keyword>
<comment type="caution">
    <text evidence="3">The sequence shown here is derived from an EMBL/GenBank/DDBJ whole genome shotgun (WGS) entry which is preliminary data.</text>
</comment>
<dbReference type="EMBL" id="MNAN01000031">
    <property type="protein sequence ID" value="OHU95161.1"/>
    <property type="molecule type" value="Genomic_DNA"/>
</dbReference>